<protein>
    <recommendedName>
        <fullName evidence="4">Transporter</fullName>
    </recommendedName>
</protein>
<dbReference type="Proteomes" id="UP000254282">
    <property type="component" value="Unassembled WGS sequence"/>
</dbReference>
<evidence type="ECO:0000313" key="3">
    <source>
        <dbReference type="Proteomes" id="UP000254282"/>
    </source>
</evidence>
<keyword evidence="1" id="KW-0732">Signal</keyword>
<evidence type="ECO:0008006" key="4">
    <source>
        <dbReference type="Google" id="ProtNLM"/>
    </source>
</evidence>
<dbReference type="Pfam" id="PF13557">
    <property type="entry name" value="Phenol_MetA_deg"/>
    <property type="match status" value="1"/>
</dbReference>
<dbReference type="STRING" id="254.SAMN05421682_10233"/>
<evidence type="ECO:0000313" key="2">
    <source>
        <dbReference type="EMBL" id="SUX44037.1"/>
    </source>
</evidence>
<dbReference type="AlphaFoldDB" id="A0A381FBY9"/>
<dbReference type="InterPro" id="IPR025737">
    <property type="entry name" value="FApF"/>
</dbReference>
<feature type="chain" id="PRO_5016690951" description="Transporter" evidence="1">
    <location>
        <begin position="24"/>
        <end position="282"/>
    </location>
</feature>
<organism evidence="2 3">
    <name type="scientific">Chryseobacterium indoltheticum</name>
    <dbReference type="NCBI Taxonomy" id="254"/>
    <lineage>
        <taxon>Bacteria</taxon>
        <taxon>Pseudomonadati</taxon>
        <taxon>Bacteroidota</taxon>
        <taxon>Flavobacteriia</taxon>
        <taxon>Flavobacteriales</taxon>
        <taxon>Weeksellaceae</taxon>
        <taxon>Chryseobacterium group</taxon>
        <taxon>Chryseobacterium</taxon>
    </lineage>
</organism>
<name>A0A381FBY9_9FLAO</name>
<feature type="signal peptide" evidence="1">
    <location>
        <begin position="1"/>
        <end position="23"/>
    </location>
</feature>
<reference evidence="2 3" key="1">
    <citation type="submission" date="2018-06" db="EMBL/GenBank/DDBJ databases">
        <authorList>
            <consortium name="Pathogen Informatics"/>
            <person name="Doyle S."/>
        </authorList>
    </citation>
    <scope>NUCLEOTIDE SEQUENCE [LARGE SCALE GENOMIC DNA]</scope>
    <source>
        <strain evidence="2 3">NCTC13532</strain>
    </source>
</reference>
<proteinExistence type="predicted"/>
<dbReference type="RefSeq" id="WP_115622022.1">
    <property type="nucleotide sequence ID" value="NZ_UFVR01000004.1"/>
</dbReference>
<gene>
    <name evidence="2" type="ORF">NCTC13532_00606</name>
</gene>
<evidence type="ECO:0000256" key="1">
    <source>
        <dbReference type="SAM" id="SignalP"/>
    </source>
</evidence>
<sequence>MKQYQFFVKLFLSSILIPAFCIAQQEKPQQNYSLFNPVPGAQMREMETDRPDVTESPYTVDAGHFQYETDLVRLIKEKSDLHNTSTVLINQANIKLGITGSTAIQVGFQTYGWQNEKEIATGSSLKSNGIGDVTLRVKQNITGNNNGNFALALLPYVKLPTSKYDDESRFEGGLIVPMSYKLPGEWKLGWQVEVDRLKDLNQQAMHTELLQTLTISHPLSKGIDGIAETYYTYDFKAHQLSNYVNAAIQIEVAKDFKLDAGVNYGIQDTAAKHYFVGASYRH</sequence>
<accession>A0A381FBY9</accession>
<dbReference type="EMBL" id="UFVR01000004">
    <property type="protein sequence ID" value="SUX44037.1"/>
    <property type="molecule type" value="Genomic_DNA"/>
</dbReference>